<dbReference type="EMBL" id="ASHM01251642">
    <property type="protein sequence ID" value="PNX69536.1"/>
    <property type="molecule type" value="Genomic_DNA"/>
</dbReference>
<evidence type="ECO:0000313" key="1">
    <source>
        <dbReference type="EMBL" id="PNX69536.1"/>
    </source>
</evidence>
<dbReference type="AlphaFoldDB" id="A0A2K3KTC9"/>
<organism evidence="1 2">
    <name type="scientific">Trifolium pratense</name>
    <name type="common">Red clover</name>
    <dbReference type="NCBI Taxonomy" id="57577"/>
    <lineage>
        <taxon>Eukaryota</taxon>
        <taxon>Viridiplantae</taxon>
        <taxon>Streptophyta</taxon>
        <taxon>Embryophyta</taxon>
        <taxon>Tracheophyta</taxon>
        <taxon>Spermatophyta</taxon>
        <taxon>Magnoliopsida</taxon>
        <taxon>eudicotyledons</taxon>
        <taxon>Gunneridae</taxon>
        <taxon>Pentapetalae</taxon>
        <taxon>rosids</taxon>
        <taxon>fabids</taxon>
        <taxon>Fabales</taxon>
        <taxon>Fabaceae</taxon>
        <taxon>Papilionoideae</taxon>
        <taxon>50 kb inversion clade</taxon>
        <taxon>NPAAA clade</taxon>
        <taxon>Hologalegina</taxon>
        <taxon>IRL clade</taxon>
        <taxon>Trifolieae</taxon>
        <taxon>Trifolium</taxon>
    </lineage>
</organism>
<proteinExistence type="predicted"/>
<dbReference type="Proteomes" id="UP000236291">
    <property type="component" value="Unassembled WGS sequence"/>
</dbReference>
<feature type="non-terminal residue" evidence="1">
    <location>
        <position position="26"/>
    </location>
</feature>
<reference evidence="1 2" key="1">
    <citation type="journal article" date="2014" name="Am. J. Bot.">
        <title>Genome assembly and annotation for red clover (Trifolium pratense; Fabaceae).</title>
        <authorList>
            <person name="Istvanek J."/>
            <person name="Jaros M."/>
            <person name="Krenek A."/>
            <person name="Repkova J."/>
        </authorList>
    </citation>
    <scope>NUCLEOTIDE SEQUENCE [LARGE SCALE GENOMIC DNA]</scope>
    <source>
        <strain evidence="2">cv. Tatra</strain>
        <tissue evidence="1">Young leaves</tissue>
    </source>
</reference>
<sequence>MLNLMKLKKSCSWLKKLKQFKAAMTI</sequence>
<reference evidence="1 2" key="2">
    <citation type="journal article" date="2017" name="Front. Plant Sci.">
        <title>Gene Classification and Mining of Molecular Markers Useful in Red Clover (Trifolium pratense) Breeding.</title>
        <authorList>
            <person name="Istvanek J."/>
            <person name="Dluhosova J."/>
            <person name="Dluhos P."/>
            <person name="Patkova L."/>
            <person name="Nedelnik J."/>
            <person name="Repkova J."/>
        </authorList>
    </citation>
    <scope>NUCLEOTIDE SEQUENCE [LARGE SCALE GENOMIC DNA]</scope>
    <source>
        <strain evidence="2">cv. Tatra</strain>
        <tissue evidence="1">Young leaves</tissue>
    </source>
</reference>
<gene>
    <name evidence="1" type="ORF">L195_g064480</name>
</gene>
<protein>
    <submittedName>
        <fullName evidence="1">Uncharacterized protein</fullName>
    </submittedName>
</protein>
<evidence type="ECO:0000313" key="2">
    <source>
        <dbReference type="Proteomes" id="UP000236291"/>
    </source>
</evidence>
<name>A0A2K3KTC9_TRIPR</name>
<accession>A0A2K3KTC9</accession>
<comment type="caution">
    <text evidence="1">The sequence shown here is derived from an EMBL/GenBank/DDBJ whole genome shotgun (WGS) entry which is preliminary data.</text>
</comment>